<name>A0A1G7Y7V3_9BURK</name>
<organism evidence="1 2">
    <name type="scientific">Paraburkholderia phenazinium</name>
    <dbReference type="NCBI Taxonomy" id="60549"/>
    <lineage>
        <taxon>Bacteria</taxon>
        <taxon>Pseudomonadati</taxon>
        <taxon>Pseudomonadota</taxon>
        <taxon>Betaproteobacteria</taxon>
        <taxon>Burkholderiales</taxon>
        <taxon>Burkholderiaceae</taxon>
        <taxon>Paraburkholderia</taxon>
    </lineage>
</organism>
<dbReference type="EMBL" id="FNCJ01000006">
    <property type="protein sequence ID" value="SDG92499.1"/>
    <property type="molecule type" value="Genomic_DNA"/>
</dbReference>
<gene>
    <name evidence="1" type="ORF">SAMN05216466_10673</name>
</gene>
<dbReference type="RefSeq" id="WP_090685361.1">
    <property type="nucleotide sequence ID" value="NZ_FNCJ01000006.1"/>
</dbReference>
<reference evidence="1 2" key="1">
    <citation type="submission" date="2016-10" db="EMBL/GenBank/DDBJ databases">
        <authorList>
            <person name="de Groot N.N."/>
        </authorList>
    </citation>
    <scope>NUCLEOTIDE SEQUENCE [LARGE SCALE GENOMIC DNA]</scope>
    <source>
        <strain evidence="1 2">LMG 2247</strain>
    </source>
</reference>
<evidence type="ECO:0000313" key="2">
    <source>
        <dbReference type="Proteomes" id="UP000199706"/>
    </source>
</evidence>
<dbReference type="AlphaFoldDB" id="A0A1G7Y7V3"/>
<sequence length="134" mass="15063">MARAPRNIPKHSRFTATEAKDLEAAAEMAGMTVSEYIHEATMDRIQGFRRVHEEQQAMLQMQEQFQAETIQSQAAVIKQAVTDAMAALEKRAAQVERQVRSTMMIESDKKFEVVVGTLDEVLRIVQDIKTAKAA</sequence>
<proteinExistence type="predicted"/>
<protein>
    <submittedName>
        <fullName evidence="1">Uncharacterized protein</fullName>
    </submittedName>
</protein>
<dbReference type="Proteomes" id="UP000199706">
    <property type="component" value="Unassembled WGS sequence"/>
</dbReference>
<dbReference type="InterPro" id="IPR053842">
    <property type="entry name" value="NikA-like"/>
</dbReference>
<dbReference type="Pfam" id="PF21983">
    <property type="entry name" value="NikA-like"/>
    <property type="match status" value="1"/>
</dbReference>
<accession>A0A1G7Y7V3</accession>
<evidence type="ECO:0000313" key="1">
    <source>
        <dbReference type="EMBL" id="SDG92499.1"/>
    </source>
</evidence>